<gene>
    <name evidence="6" type="ORF">GCM10025862_24970</name>
</gene>
<dbReference type="PRINTS" id="PR00502">
    <property type="entry name" value="NUDIXFAMILY"/>
</dbReference>
<sequence>MSAEVQVRGVVAPAAGESGGVVVEAELPHGADPAALLLARGWSPEGPVAATRTDAGSLRLDYLVAAQPVTPVPLAQPEPRLDEGLTAQDVAGAVRYRRVAAYALVVSDRGVLLTELSDRTSAPGWWNLPGGGLDPGEAPEDGVRREVWEETGQRVQVRRLRGVGAAHWIGRAPGGHVEDFQAIRVIYEAGCEHPTDPVVHDVGGTTASAAWVPLDAARAGAVPVVQSFAALVEAL</sequence>
<dbReference type="PROSITE" id="PS51462">
    <property type="entry name" value="NUDIX"/>
    <property type="match status" value="1"/>
</dbReference>
<dbReference type="EMBL" id="BSUJ01000001">
    <property type="protein sequence ID" value="GMA20476.1"/>
    <property type="molecule type" value="Genomic_DNA"/>
</dbReference>
<dbReference type="PANTHER" id="PTHR43046">
    <property type="entry name" value="GDP-MANNOSE MANNOSYL HYDROLASE"/>
    <property type="match status" value="1"/>
</dbReference>
<dbReference type="PROSITE" id="PS00893">
    <property type="entry name" value="NUDIX_BOX"/>
    <property type="match status" value="1"/>
</dbReference>
<dbReference type="Proteomes" id="UP001157109">
    <property type="component" value="Unassembled WGS sequence"/>
</dbReference>
<proteinExistence type="inferred from homology"/>
<evidence type="ECO:0000313" key="6">
    <source>
        <dbReference type="EMBL" id="GMA20476.1"/>
    </source>
</evidence>
<dbReference type="InterPro" id="IPR020476">
    <property type="entry name" value="Nudix_hydrolase"/>
</dbReference>
<evidence type="ECO:0000256" key="2">
    <source>
        <dbReference type="ARBA" id="ARBA00005582"/>
    </source>
</evidence>
<evidence type="ECO:0000313" key="7">
    <source>
        <dbReference type="Proteomes" id="UP001157109"/>
    </source>
</evidence>
<name>A0ABQ6HQ57_9MICO</name>
<comment type="caution">
    <text evidence="6">The sequence shown here is derived from an EMBL/GenBank/DDBJ whole genome shotgun (WGS) entry which is preliminary data.</text>
</comment>
<dbReference type="PANTHER" id="PTHR43046:SF2">
    <property type="entry name" value="8-OXO-DGTP DIPHOSPHATASE-RELATED"/>
    <property type="match status" value="1"/>
</dbReference>
<dbReference type="SUPFAM" id="SSF55811">
    <property type="entry name" value="Nudix"/>
    <property type="match status" value="1"/>
</dbReference>
<evidence type="ECO:0000256" key="4">
    <source>
        <dbReference type="RuleBase" id="RU003476"/>
    </source>
</evidence>
<comment type="similarity">
    <text evidence="2 4">Belongs to the Nudix hydrolase family.</text>
</comment>
<keyword evidence="3 4" id="KW-0378">Hydrolase</keyword>
<reference evidence="7" key="1">
    <citation type="journal article" date="2019" name="Int. J. Syst. Evol. Microbiol.">
        <title>The Global Catalogue of Microorganisms (GCM) 10K type strain sequencing project: providing services to taxonomists for standard genome sequencing and annotation.</title>
        <authorList>
            <consortium name="The Broad Institute Genomics Platform"/>
            <consortium name="The Broad Institute Genome Sequencing Center for Infectious Disease"/>
            <person name="Wu L."/>
            <person name="Ma J."/>
        </authorList>
    </citation>
    <scope>NUCLEOTIDE SEQUENCE [LARGE SCALE GENOMIC DNA]</scope>
    <source>
        <strain evidence="7">NBRC 105830</strain>
    </source>
</reference>
<evidence type="ECO:0000256" key="1">
    <source>
        <dbReference type="ARBA" id="ARBA00001946"/>
    </source>
</evidence>
<comment type="cofactor">
    <cofactor evidence="1">
        <name>Mg(2+)</name>
        <dbReference type="ChEBI" id="CHEBI:18420"/>
    </cofactor>
</comment>
<keyword evidence="7" id="KW-1185">Reference proteome</keyword>
<evidence type="ECO:0000256" key="3">
    <source>
        <dbReference type="ARBA" id="ARBA00022801"/>
    </source>
</evidence>
<dbReference type="Pfam" id="PF00293">
    <property type="entry name" value="NUDIX"/>
    <property type="match status" value="1"/>
</dbReference>
<dbReference type="InterPro" id="IPR020084">
    <property type="entry name" value="NUDIX_hydrolase_CS"/>
</dbReference>
<dbReference type="InterPro" id="IPR015797">
    <property type="entry name" value="NUDIX_hydrolase-like_dom_sf"/>
</dbReference>
<dbReference type="Gene3D" id="3.90.79.10">
    <property type="entry name" value="Nucleoside Triphosphate Pyrophosphohydrolase"/>
    <property type="match status" value="1"/>
</dbReference>
<evidence type="ECO:0000259" key="5">
    <source>
        <dbReference type="PROSITE" id="PS51462"/>
    </source>
</evidence>
<dbReference type="InterPro" id="IPR000086">
    <property type="entry name" value="NUDIX_hydrolase_dom"/>
</dbReference>
<dbReference type="RefSeq" id="WP_241444193.1">
    <property type="nucleotide sequence ID" value="NZ_BSUJ01000001.1"/>
</dbReference>
<accession>A0ABQ6HQ57</accession>
<dbReference type="CDD" id="cd02883">
    <property type="entry name" value="NUDIX_Hydrolase"/>
    <property type="match status" value="1"/>
</dbReference>
<organism evidence="6 7">
    <name type="scientific">Arsenicicoccus piscis</name>
    <dbReference type="NCBI Taxonomy" id="673954"/>
    <lineage>
        <taxon>Bacteria</taxon>
        <taxon>Bacillati</taxon>
        <taxon>Actinomycetota</taxon>
        <taxon>Actinomycetes</taxon>
        <taxon>Micrococcales</taxon>
        <taxon>Intrasporangiaceae</taxon>
        <taxon>Arsenicicoccus</taxon>
    </lineage>
</organism>
<protein>
    <recommendedName>
        <fullName evidence="5">Nudix hydrolase domain-containing protein</fullName>
    </recommendedName>
</protein>
<feature type="domain" description="Nudix hydrolase" evidence="5">
    <location>
        <begin position="95"/>
        <end position="235"/>
    </location>
</feature>